<evidence type="ECO:0000256" key="2">
    <source>
        <dbReference type="ARBA" id="ARBA00022475"/>
    </source>
</evidence>
<evidence type="ECO:0000313" key="10">
    <source>
        <dbReference type="Proteomes" id="UP000319499"/>
    </source>
</evidence>
<keyword evidence="10" id="KW-1185">Reference proteome</keyword>
<proteinExistence type="predicted"/>
<sequence>MNAVLIAVLIMLILSGLRVHVLISLLVGSITAGILANMSLSHTMEAFNEGIKNGASIALSYALLGVFAISISKSGLPHALSNIIINSLTHGGSKTKIKWLLITVIGLVSISSQNILPIHIAFIPILIPPLLFVMAKLNLDRRMMACIISFGLVTPYMFLPIGFGNIFLNEILMANISKAGMDVSNVNVMEAMSIPALGMLFGLLFSIFISYRKPRKYSEGKIKNTEKLEIKLNKRSIYICLIAIVVAFAVQLYSNSMILGALAGFLLFVGTGIIKRKEVDDTFVEGVKMMAMIGFVMITAQGFAEVLNETGEIPSLVNASISLFSENKIVASFFMLLVGLIITMGIGSSFSTIPVIAAIYVPLCIKMGFSPMATVCLIGAAGAIGDTGSPASDSSLSVTAGLNIDGQHDHIKDTVIPTFIHYNIPLFLAGWIASLML</sequence>
<dbReference type="EMBL" id="SELH01000023">
    <property type="protein sequence ID" value="TWP27305.1"/>
    <property type="molecule type" value="Genomic_DNA"/>
</dbReference>
<feature type="transmembrane region" description="Helical" evidence="6">
    <location>
        <begin position="146"/>
        <end position="168"/>
    </location>
</feature>
<evidence type="ECO:0000259" key="8">
    <source>
        <dbReference type="Pfam" id="PF13726"/>
    </source>
</evidence>
<keyword evidence="5 6" id="KW-0472">Membrane</keyword>
<evidence type="ECO:0000256" key="1">
    <source>
        <dbReference type="ARBA" id="ARBA00004651"/>
    </source>
</evidence>
<dbReference type="InterPro" id="IPR032813">
    <property type="entry name" value="Na_H_antiport_N"/>
</dbReference>
<dbReference type="GO" id="GO:0005886">
    <property type="term" value="C:plasma membrane"/>
    <property type="evidence" value="ECO:0007669"/>
    <property type="project" value="UniProtKB-SubCell"/>
</dbReference>
<keyword evidence="3 6" id="KW-0812">Transmembrane</keyword>
<feature type="transmembrane region" description="Helical" evidence="6">
    <location>
        <begin position="232"/>
        <end position="250"/>
    </location>
</feature>
<dbReference type="InterPro" id="IPR052576">
    <property type="entry name" value="AA_Transporter-Related"/>
</dbReference>
<dbReference type="InterPro" id="IPR018461">
    <property type="entry name" value="Na/H_Antiport_NhaC-like_C"/>
</dbReference>
<keyword evidence="2" id="KW-1003">Cell membrane</keyword>
<feature type="transmembrane region" description="Helical" evidence="6">
    <location>
        <begin position="121"/>
        <end position="139"/>
    </location>
</feature>
<dbReference type="Pfam" id="PF03553">
    <property type="entry name" value="Na_H_antiporter"/>
    <property type="match status" value="1"/>
</dbReference>
<dbReference type="AlphaFoldDB" id="A0A563DAQ9"/>
<feature type="transmembrane region" description="Helical" evidence="6">
    <location>
        <begin position="286"/>
        <end position="304"/>
    </location>
</feature>
<evidence type="ECO:0000256" key="3">
    <source>
        <dbReference type="ARBA" id="ARBA00022692"/>
    </source>
</evidence>
<protein>
    <submittedName>
        <fullName evidence="9">TRAP transporter large permease subunit</fullName>
    </submittedName>
</protein>
<dbReference type="PANTHER" id="PTHR37821">
    <property type="entry name" value="AMINO ACID TRANSPORTER YUIF-RELATED"/>
    <property type="match status" value="1"/>
</dbReference>
<evidence type="ECO:0000259" key="7">
    <source>
        <dbReference type="Pfam" id="PF03553"/>
    </source>
</evidence>
<evidence type="ECO:0000256" key="6">
    <source>
        <dbReference type="SAM" id="Phobius"/>
    </source>
</evidence>
<reference evidence="9 10" key="1">
    <citation type="submission" date="2019-02" db="EMBL/GenBank/DDBJ databases">
        <title>Apibacter muscae sp. nov.: a novel member of the house fly microbiota.</title>
        <authorList>
            <person name="Park R."/>
        </authorList>
    </citation>
    <scope>NUCLEOTIDE SEQUENCE [LARGE SCALE GENOMIC DNA]</scope>
    <source>
        <strain evidence="9 10">AL1</strain>
    </source>
</reference>
<feature type="domain" description="Putative Na+/H+ antiporter N-terminal" evidence="8">
    <location>
        <begin position="2"/>
        <end position="87"/>
    </location>
</feature>
<dbReference type="Pfam" id="PF13726">
    <property type="entry name" value="Na_H_antiport_2"/>
    <property type="match status" value="1"/>
</dbReference>
<comment type="caution">
    <text evidence="9">The sequence shown here is derived from an EMBL/GenBank/DDBJ whole genome shotgun (WGS) entry which is preliminary data.</text>
</comment>
<organism evidence="9 10">
    <name type="scientific">Apibacter muscae</name>
    <dbReference type="NCBI Taxonomy" id="2509004"/>
    <lineage>
        <taxon>Bacteria</taxon>
        <taxon>Pseudomonadati</taxon>
        <taxon>Bacteroidota</taxon>
        <taxon>Flavobacteriia</taxon>
        <taxon>Flavobacteriales</taxon>
        <taxon>Weeksellaceae</taxon>
        <taxon>Apibacter</taxon>
    </lineage>
</organism>
<evidence type="ECO:0000256" key="5">
    <source>
        <dbReference type="ARBA" id="ARBA00023136"/>
    </source>
</evidence>
<feature type="transmembrane region" description="Helical" evidence="6">
    <location>
        <begin position="188"/>
        <end position="211"/>
    </location>
</feature>
<comment type="subcellular location">
    <subcellularLocation>
        <location evidence="1">Cell membrane</location>
        <topology evidence="1">Multi-pass membrane protein</topology>
    </subcellularLocation>
</comment>
<gene>
    <name evidence="9" type="ORF">ETU09_07620</name>
</gene>
<name>A0A563DAQ9_9FLAO</name>
<dbReference type="Proteomes" id="UP000319499">
    <property type="component" value="Unassembled WGS sequence"/>
</dbReference>
<feature type="transmembrane region" description="Helical" evidence="6">
    <location>
        <begin position="97"/>
        <end position="115"/>
    </location>
</feature>
<keyword evidence="4 6" id="KW-1133">Transmembrane helix</keyword>
<accession>A0A563DAQ9</accession>
<feature type="transmembrane region" description="Helical" evidence="6">
    <location>
        <begin position="56"/>
        <end position="76"/>
    </location>
</feature>
<dbReference type="OrthoDB" id="9772446at2"/>
<evidence type="ECO:0000256" key="4">
    <source>
        <dbReference type="ARBA" id="ARBA00022989"/>
    </source>
</evidence>
<feature type="transmembrane region" description="Helical" evidence="6">
    <location>
        <begin position="333"/>
        <end position="363"/>
    </location>
</feature>
<dbReference type="PANTHER" id="PTHR37821:SF1">
    <property type="entry name" value="AMINO ACID TRANSPORTER YUIF-RELATED"/>
    <property type="match status" value="1"/>
</dbReference>
<feature type="domain" description="Na+/H+ antiporter NhaC-like C-terminal" evidence="7">
    <location>
        <begin position="148"/>
        <end position="431"/>
    </location>
</feature>
<feature type="transmembrane region" description="Helical" evidence="6">
    <location>
        <begin position="256"/>
        <end position="274"/>
    </location>
</feature>
<dbReference type="RefSeq" id="WP_146262652.1">
    <property type="nucleotide sequence ID" value="NZ_SELG01000038.1"/>
</dbReference>
<evidence type="ECO:0000313" key="9">
    <source>
        <dbReference type="EMBL" id="TWP27305.1"/>
    </source>
</evidence>